<dbReference type="InterPro" id="IPR002893">
    <property type="entry name" value="Znf_MYND"/>
</dbReference>
<dbReference type="AlphaFoldDB" id="A0A8S1DBD5"/>
<comment type="caution">
    <text evidence="9">The sequence shown here is derived from an EMBL/GenBank/DDBJ whole genome shotgun (WGS) entry which is preliminary data.</text>
</comment>
<keyword evidence="1" id="KW-0489">Methyltransferase</keyword>
<dbReference type="PANTHER" id="PTHR46165">
    <property type="entry name" value="SET AND MYND DOMAIN-CONTAINING PROTEIN 4"/>
    <property type="match status" value="1"/>
</dbReference>
<dbReference type="InterPro" id="IPR011990">
    <property type="entry name" value="TPR-like_helical_dom_sf"/>
</dbReference>
<dbReference type="Gene3D" id="1.10.220.160">
    <property type="match status" value="1"/>
</dbReference>
<dbReference type="GO" id="GO:0008276">
    <property type="term" value="F:protein methyltransferase activity"/>
    <property type="evidence" value="ECO:0007669"/>
    <property type="project" value="UniProtKB-ARBA"/>
</dbReference>
<dbReference type="InterPro" id="IPR052097">
    <property type="entry name" value="SET-MYND_domain_protein"/>
</dbReference>
<dbReference type="SUPFAM" id="SSF82199">
    <property type="entry name" value="SET domain"/>
    <property type="match status" value="1"/>
</dbReference>
<keyword evidence="2" id="KW-0808">Transferase</keyword>
<dbReference type="Proteomes" id="UP000494165">
    <property type="component" value="Unassembled WGS sequence"/>
</dbReference>
<keyword evidence="4" id="KW-0479">Metal-binding</keyword>
<dbReference type="GO" id="GO:0005737">
    <property type="term" value="C:cytoplasm"/>
    <property type="evidence" value="ECO:0007669"/>
    <property type="project" value="TreeGrafter"/>
</dbReference>
<dbReference type="SUPFAM" id="SSF144232">
    <property type="entry name" value="HIT/MYND zinc finger-like"/>
    <property type="match status" value="1"/>
</dbReference>
<evidence type="ECO:0000256" key="3">
    <source>
        <dbReference type="ARBA" id="ARBA00022691"/>
    </source>
</evidence>
<organism evidence="9 10">
    <name type="scientific">Cloeon dipterum</name>
    <dbReference type="NCBI Taxonomy" id="197152"/>
    <lineage>
        <taxon>Eukaryota</taxon>
        <taxon>Metazoa</taxon>
        <taxon>Ecdysozoa</taxon>
        <taxon>Arthropoda</taxon>
        <taxon>Hexapoda</taxon>
        <taxon>Insecta</taxon>
        <taxon>Pterygota</taxon>
        <taxon>Palaeoptera</taxon>
        <taxon>Ephemeroptera</taxon>
        <taxon>Pisciforma</taxon>
        <taxon>Baetidae</taxon>
        <taxon>Cloeon</taxon>
    </lineage>
</organism>
<dbReference type="Pfam" id="PF00856">
    <property type="entry name" value="SET"/>
    <property type="match status" value="1"/>
</dbReference>
<dbReference type="OrthoDB" id="1028014at2759"/>
<dbReference type="InterPro" id="IPR046341">
    <property type="entry name" value="SET_dom_sf"/>
</dbReference>
<evidence type="ECO:0000256" key="2">
    <source>
        <dbReference type="ARBA" id="ARBA00022679"/>
    </source>
</evidence>
<evidence type="ECO:0000313" key="9">
    <source>
        <dbReference type="EMBL" id="CAB3377928.1"/>
    </source>
</evidence>
<evidence type="ECO:0000259" key="8">
    <source>
        <dbReference type="Pfam" id="PF01753"/>
    </source>
</evidence>
<dbReference type="PANTHER" id="PTHR46165:SF7">
    <property type="entry name" value="SET AND MYND DOMAIN-CONTAINING PROTEIN 4"/>
    <property type="match status" value="1"/>
</dbReference>
<protein>
    <recommendedName>
        <fullName evidence="11">SET and MYND domain-containing protein 4</fullName>
    </recommendedName>
</protein>
<feature type="domain" description="MYND-type" evidence="8">
    <location>
        <begin position="275"/>
        <end position="314"/>
    </location>
</feature>
<evidence type="ECO:0000259" key="7">
    <source>
        <dbReference type="Pfam" id="PF00856"/>
    </source>
</evidence>
<keyword evidence="5" id="KW-0863">Zinc-finger</keyword>
<dbReference type="SUPFAM" id="SSF48452">
    <property type="entry name" value="TPR-like"/>
    <property type="match status" value="1"/>
</dbReference>
<dbReference type="EMBL" id="CADEPI010000153">
    <property type="protein sequence ID" value="CAB3377928.1"/>
    <property type="molecule type" value="Genomic_DNA"/>
</dbReference>
<dbReference type="Gene3D" id="6.10.140.2220">
    <property type="match status" value="1"/>
</dbReference>
<dbReference type="GO" id="GO:0008757">
    <property type="term" value="F:S-adenosylmethionine-dependent methyltransferase activity"/>
    <property type="evidence" value="ECO:0007669"/>
    <property type="project" value="UniProtKB-ARBA"/>
</dbReference>
<gene>
    <name evidence="9" type="ORF">CLODIP_2_CD11581</name>
</gene>
<dbReference type="InterPro" id="IPR001214">
    <property type="entry name" value="SET_dom"/>
</dbReference>
<dbReference type="Pfam" id="PF01753">
    <property type="entry name" value="zf-MYND"/>
    <property type="match status" value="1"/>
</dbReference>
<proteinExistence type="predicted"/>
<evidence type="ECO:0000256" key="6">
    <source>
        <dbReference type="ARBA" id="ARBA00022833"/>
    </source>
</evidence>
<dbReference type="GO" id="GO:0008170">
    <property type="term" value="F:N-methyltransferase activity"/>
    <property type="evidence" value="ECO:0007669"/>
    <property type="project" value="UniProtKB-ARBA"/>
</dbReference>
<keyword evidence="10" id="KW-1185">Reference proteome</keyword>
<accession>A0A8S1DBD5</accession>
<keyword evidence="3" id="KW-0949">S-adenosyl-L-methionine</keyword>
<keyword evidence="6" id="KW-0862">Zinc</keyword>
<dbReference type="Gene3D" id="2.170.270.10">
    <property type="entry name" value="SET domain"/>
    <property type="match status" value="1"/>
</dbReference>
<evidence type="ECO:0000313" key="10">
    <source>
        <dbReference type="Proteomes" id="UP000494165"/>
    </source>
</evidence>
<evidence type="ECO:0000256" key="1">
    <source>
        <dbReference type="ARBA" id="ARBA00022603"/>
    </source>
</evidence>
<name>A0A8S1DBD5_9INSE</name>
<dbReference type="Gene3D" id="1.25.40.10">
    <property type="entry name" value="Tetratricopeptide repeat domain"/>
    <property type="match status" value="1"/>
</dbReference>
<dbReference type="GO" id="GO:0032259">
    <property type="term" value="P:methylation"/>
    <property type="evidence" value="ECO:0007669"/>
    <property type="project" value="UniProtKB-KW"/>
</dbReference>
<evidence type="ECO:0000256" key="5">
    <source>
        <dbReference type="ARBA" id="ARBA00022771"/>
    </source>
</evidence>
<reference evidence="9 10" key="1">
    <citation type="submission" date="2020-04" db="EMBL/GenBank/DDBJ databases">
        <authorList>
            <person name="Alioto T."/>
            <person name="Alioto T."/>
            <person name="Gomez Garrido J."/>
        </authorList>
    </citation>
    <scope>NUCLEOTIDE SEQUENCE [LARGE SCALE GENOMIC DNA]</scope>
</reference>
<sequence>MGTIKQFLFPLFQEQVHNALNEVDETEFGKLQNNEQRIRYVAKLLANKDLLPRLQPAGSGKKSDFALERRNEGNKLFQKGDFDKAQQMYSASLLVADDPESMCLALANRSAALYNMKQYRLALNDIKELYAIGAYPKHLLYKVSERRARCFLAMDQRLSARDAFRQTMQALDDAKMEADRKTKMRTDVQIMLVMLEKGLLKDAPLPPDTSVKPPALSGGVNPNFPCASDSLRFEWAGAAEGRMARCRSAIRTGDTVLVESPVVAALLHERRHTHCWHCMERLGTSLPCPTCAEVAFCTAKCRDAALGTHHRWECAFLPILRESKASVTCLLALRLASNNNVDKIRAGLSEAEGRDVRLIGEEKYHSHDLSNFFSLVSHSERRSPRDLLQRSLMAHFLLGGLSQGGYFGGKTFLGAELSGDQALIGGALLQALQIAQFNSHEVSELVSRDNDSDPKSLFIGGAVYTTLALLNHSCNPSVMRYHAPGGVVVVRAVRPLQPGDDVSENYGPLWTPCVGEWPLFEDISDNAIRLRCGGCGAAVIFGEEQIAATCLVCGHKTSVLASLAGVADTERKMELAKMRAMDKPEEALDMFIQILEALNKFLATPPCKDFVLCQQAVRKCLLQMGNWFKGR</sequence>
<evidence type="ECO:0008006" key="11">
    <source>
        <dbReference type="Google" id="ProtNLM"/>
    </source>
</evidence>
<dbReference type="GO" id="GO:0008270">
    <property type="term" value="F:zinc ion binding"/>
    <property type="evidence" value="ECO:0007669"/>
    <property type="project" value="UniProtKB-KW"/>
</dbReference>
<dbReference type="GO" id="GO:0042826">
    <property type="term" value="F:histone deacetylase binding"/>
    <property type="evidence" value="ECO:0007669"/>
    <property type="project" value="TreeGrafter"/>
</dbReference>
<evidence type="ECO:0000256" key="4">
    <source>
        <dbReference type="ARBA" id="ARBA00022723"/>
    </source>
</evidence>
<feature type="domain" description="SET" evidence="7">
    <location>
        <begin position="380"/>
        <end position="507"/>
    </location>
</feature>
<dbReference type="GO" id="GO:0005634">
    <property type="term" value="C:nucleus"/>
    <property type="evidence" value="ECO:0007669"/>
    <property type="project" value="TreeGrafter"/>
</dbReference>